<comment type="similarity">
    <text evidence="1">Belongs to the methyltransferase superfamily.</text>
</comment>
<reference evidence="5 6" key="1">
    <citation type="submission" date="2021-07" db="EMBL/GenBank/DDBJ databases">
        <title>complete genome sequencing of Tessaracoccus sp.J1M15.</title>
        <authorList>
            <person name="Bae J.-W."/>
            <person name="Kim D.-y."/>
        </authorList>
    </citation>
    <scope>NUCLEOTIDE SEQUENCE [LARGE SCALE GENOMIC DNA]</scope>
    <source>
        <strain evidence="5 6">J1M15</strain>
    </source>
</reference>
<keyword evidence="2 5" id="KW-0489">Methyltransferase</keyword>
<protein>
    <submittedName>
        <fullName evidence="5">Class I SAM-dependent methyltransferase</fullName>
    </submittedName>
</protein>
<evidence type="ECO:0000313" key="5">
    <source>
        <dbReference type="EMBL" id="QXT61634.1"/>
    </source>
</evidence>
<dbReference type="InterPro" id="IPR051052">
    <property type="entry name" value="Diverse_substrate_MTase"/>
</dbReference>
<keyword evidence="6" id="KW-1185">Reference proteome</keyword>
<dbReference type="EMBL" id="CP079216">
    <property type="protein sequence ID" value="QXT61634.1"/>
    <property type="molecule type" value="Genomic_DNA"/>
</dbReference>
<evidence type="ECO:0000256" key="2">
    <source>
        <dbReference type="ARBA" id="ARBA00022603"/>
    </source>
</evidence>
<dbReference type="PANTHER" id="PTHR44942">
    <property type="entry name" value="METHYLTRANSF_11 DOMAIN-CONTAINING PROTEIN"/>
    <property type="match status" value="1"/>
</dbReference>
<organism evidence="5 6">
    <name type="scientific">Tessaracoccus palaemonis</name>
    <dbReference type="NCBI Taxonomy" id="2829499"/>
    <lineage>
        <taxon>Bacteria</taxon>
        <taxon>Bacillati</taxon>
        <taxon>Actinomycetota</taxon>
        <taxon>Actinomycetes</taxon>
        <taxon>Propionibacteriales</taxon>
        <taxon>Propionibacteriaceae</taxon>
        <taxon>Tessaracoccus</taxon>
    </lineage>
</organism>
<gene>
    <name evidence="5" type="ORF">KDB89_07365</name>
</gene>
<dbReference type="InterPro" id="IPR013216">
    <property type="entry name" value="Methyltransf_11"/>
</dbReference>
<evidence type="ECO:0000256" key="1">
    <source>
        <dbReference type="ARBA" id="ARBA00008361"/>
    </source>
</evidence>
<name>A0ABX8SK92_9ACTN</name>
<proteinExistence type="inferred from homology"/>
<dbReference type="Pfam" id="PF08241">
    <property type="entry name" value="Methyltransf_11"/>
    <property type="match status" value="1"/>
</dbReference>
<dbReference type="RefSeq" id="WP_219079752.1">
    <property type="nucleotide sequence ID" value="NZ_CP079216.1"/>
</dbReference>
<evidence type="ECO:0000259" key="4">
    <source>
        <dbReference type="Pfam" id="PF08241"/>
    </source>
</evidence>
<keyword evidence="3" id="KW-0808">Transferase</keyword>
<dbReference type="PANTHER" id="PTHR44942:SF4">
    <property type="entry name" value="METHYLTRANSFERASE TYPE 11 DOMAIN-CONTAINING PROTEIN"/>
    <property type="match status" value="1"/>
</dbReference>
<dbReference type="GO" id="GO:0032259">
    <property type="term" value="P:methylation"/>
    <property type="evidence" value="ECO:0007669"/>
    <property type="project" value="UniProtKB-KW"/>
</dbReference>
<evidence type="ECO:0000313" key="6">
    <source>
        <dbReference type="Proteomes" id="UP000824504"/>
    </source>
</evidence>
<dbReference type="Proteomes" id="UP000824504">
    <property type="component" value="Chromosome"/>
</dbReference>
<dbReference type="GO" id="GO:0008168">
    <property type="term" value="F:methyltransferase activity"/>
    <property type="evidence" value="ECO:0007669"/>
    <property type="project" value="UniProtKB-KW"/>
</dbReference>
<sequence length="246" mass="26388">MALDLSRSFGQAASSYEAGRPDYPPYAVAWLLERVADRRSLRVADVGAGTGKLARVVGQLGAQVVAVDPDPAMLVALNMAVPSVPTFLGTAESLPLPDDSVDAVVLGQAWHWVDPAAASLEVGRVLRAGGALGLIWNFRDENVGWVADLGEIVGPSAAETMDAVGGPRVDEPFTGLEARTWRWTRTVDRAGVRAMVHSRSGFITATTEEKVRIDRELSRLLDSVRAVGEATVELPYVTRAYRAVRP</sequence>
<evidence type="ECO:0000256" key="3">
    <source>
        <dbReference type="ARBA" id="ARBA00022679"/>
    </source>
</evidence>
<dbReference type="CDD" id="cd02440">
    <property type="entry name" value="AdoMet_MTases"/>
    <property type="match status" value="1"/>
</dbReference>
<accession>A0ABX8SK92</accession>
<feature type="domain" description="Methyltransferase type 11" evidence="4">
    <location>
        <begin position="45"/>
        <end position="132"/>
    </location>
</feature>